<reference evidence="2 3" key="2">
    <citation type="journal article" date="2010" name="Stand. Genomic Sci.">
        <title>Complete genome sequence of Alicyclobacillus acidocaldarius type strain (104-IA).</title>
        <authorList>
            <person name="Mavromatis K."/>
            <person name="Sikorski J."/>
            <person name="Lapidus A."/>
            <person name="Glavina Del Rio T."/>
            <person name="Copeland A."/>
            <person name="Tice H."/>
            <person name="Cheng J.F."/>
            <person name="Lucas S."/>
            <person name="Chen F."/>
            <person name="Nolan M."/>
            <person name="Bruce D."/>
            <person name="Goodwin L."/>
            <person name="Pitluck S."/>
            <person name="Ivanova N."/>
            <person name="Ovchinnikova G."/>
            <person name="Pati A."/>
            <person name="Chen A."/>
            <person name="Palaniappan K."/>
            <person name="Land M."/>
            <person name="Hauser L."/>
            <person name="Chang Y.J."/>
            <person name="Jeffries C.D."/>
            <person name="Chain P."/>
            <person name="Meincke L."/>
            <person name="Sims D."/>
            <person name="Chertkov O."/>
            <person name="Han C."/>
            <person name="Brettin T."/>
            <person name="Detter J.C."/>
            <person name="Wahrenburg C."/>
            <person name="Rohde M."/>
            <person name="Pukall R."/>
            <person name="Goker M."/>
            <person name="Bristow J."/>
            <person name="Eisen J.A."/>
            <person name="Markowitz V."/>
            <person name="Hugenholtz P."/>
            <person name="Klenk H.P."/>
            <person name="Kyrpides N.C."/>
        </authorList>
    </citation>
    <scope>NUCLEOTIDE SEQUENCE [LARGE SCALE GENOMIC DNA]</scope>
    <source>
        <strain evidence="3">ATCC 27009 / DSM 446 / BCRC 14685 / JCM 5260 / KCTC 1825 / NBRC 15652 / NCIMB 11725 / NRRL B-14509 / 104-IA</strain>
    </source>
</reference>
<dbReference type="AlphaFoldDB" id="C8WVT7"/>
<evidence type="ECO:0000256" key="1">
    <source>
        <dbReference type="SAM" id="Phobius"/>
    </source>
</evidence>
<dbReference type="RefSeq" id="WP_012810551.1">
    <property type="nucleotide sequence ID" value="NC_013205.1"/>
</dbReference>
<protein>
    <submittedName>
        <fullName evidence="2">Uncharacterized protein</fullName>
    </submittedName>
</protein>
<keyword evidence="1" id="KW-0472">Membrane</keyword>
<dbReference type="KEGG" id="aac:Aaci_1178"/>
<proteinExistence type="predicted"/>
<evidence type="ECO:0000313" key="2">
    <source>
        <dbReference type="EMBL" id="ACV58209.1"/>
    </source>
</evidence>
<evidence type="ECO:0000313" key="3">
    <source>
        <dbReference type="Proteomes" id="UP000001917"/>
    </source>
</evidence>
<keyword evidence="1" id="KW-0812">Transmembrane</keyword>
<dbReference type="Proteomes" id="UP000001917">
    <property type="component" value="Chromosome"/>
</dbReference>
<sequence length="67" mass="7030">MRGLIRSPTRLWRWQRAGTGTGGMLVNLIWLLGGISLATAGGLLLGSTLLDGVFPAALRAFTAMFGA</sequence>
<dbReference type="HOGENOM" id="CLU_2802883_0_0_9"/>
<keyword evidence="3" id="KW-1185">Reference proteome</keyword>
<feature type="transmembrane region" description="Helical" evidence="1">
    <location>
        <begin position="21"/>
        <end position="45"/>
    </location>
</feature>
<name>C8WVT7_ALIAD</name>
<organism evidence="2 3">
    <name type="scientific">Alicyclobacillus acidocaldarius subsp. acidocaldarius (strain ATCC 27009 / DSM 446 / BCRC 14685 / JCM 5260 / KCTC 1825 / NBRC 15652 / NCIMB 11725 / NRRL B-14509 / 104-IA)</name>
    <name type="common">Bacillus acidocaldarius</name>
    <dbReference type="NCBI Taxonomy" id="521098"/>
    <lineage>
        <taxon>Bacteria</taxon>
        <taxon>Bacillati</taxon>
        <taxon>Bacillota</taxon>
        <taxon>Bacilli</taxon>
        <taxon>Bacillales</taxon>
        <taxon>Alicyclobacillaceae</taxon>
        <taxon>Alicyclobacillus</taxon>
    </lineage>
</organism>
<keyword evidence="1" id="KW-1133">Transmembrane helix</keyword>
<gene>
    <name evidence="2" type="ordered locus">Aaci_1178</name>
</gene>
<dbReference type="STRING" id="521098.Aaci_1178"/>
<dbReference type="EMBL" id="CP001727">
    <property type="protein sequence ID" value="ACV58209.1"/>
    <property type="molecule type" value="Genomic_DNA"/>
</dbReference>
<accession>C8WVT7</accession>
<reference evidence="3" key="1">
    <citation type="submission" date="2009-09" db="EMBL/GenBank/DDBJ databases">
        <title>The complete chromosome of Alicyclobacillus acidocaldarius subsp. acidocaldarius DSM 446.</title>
        <authorList>
            <consortium name="US DOE Joint Genome Institute (JGI-PGF)"/>
            <person name="Lucas S."/>
            <person name="Copeland A."/>
            <person name="Lapidus A."/>
            <person name="Glavina del Rio T."/>
            <person name="Dalin E."/>
            <person name="Tice H."/>
            <person name="Bruce D."/>
            <person name="Goodwin L."/>
            <person name="Pitluck S."/>
            <person name="Kyrpides N."/>
            <person name="Mavromatis K."/>
            <person name="Ivanova N."/>
            <person name="Ovchinnikova G."/>
            <person name="Chertkov O."/>
            <person name="Sims D."/>
            <person name="Brettin T."/>
            <person name="Detter J.C."/>
            <person name="Han C."/>
            <person name="Larimer F."/>
            <person name="Land M."/>
            <person name="Hauser L."/>
            <person name="Markowitz V."/>
            <person name="Cheng J.-F."/>
            <person name="Hugenholtz P."/>
            <person name="Woyke T."/>
            <person name="Wu D."/>
            <person name="Pukall R."/>
            <person name="Klenk H.-P."/>
            <person name="Eisen J.A."/>
        </authorList>
    </citation>
    <scope>NUCLEOTIDE SEQUENCE [LARGE SCALE GENOMIC DNA]</scope>
    <source>
        <strain evidence="3">ATCC 27009 / DSM 446 / BCRC 14685 / JCM 5260 / KCTC 1825 / NBRC 15652 / NCIMB 11725 / NRRL B-14509 / 104-IA</strain>
    </source>
</reference>